<sequence length="141" mass="15340">MGYDGSTQRGQRQLPSTLLAWCEPGGGACANMKPHFRPPQQQGCAEATAGRDPRLGPKGREWWLQRSHLSIFHMPPGLATTPAVIGLEMPGRLGLHPGKCSSWSAQGQVVLGELVSRFPWLKAGLDQILRATSEQLHTHTP</sequence>
<dbReference type="EMBL" id="JASSZA010000011">
    <property type="protein sequence ID" value="KAK2097895.1"/>
    <property type="molecule type" value="Genomic_DNA"/>
</dbReference>
<evidence type="ECO:0000313" key="1">
    <source>
        <dbReference type="EMBL" id="KAK2097895.1"/>
    </source>
</evidence>
<proteinExistence type="predicted"/>
<gene>
    <name evidence="1" type="ORF">P7K49_023346</name>
</gene>
<organism evidence="1 2">
    <name type="scientific">Saguinus oedipus</name>
    <name type="common">Cotton-top tamarin</name>
    <name type="synonym">Oedipomidas oedipus</name>
    <dbReference type="NCBI Taxonomy" id="9490"/>
    <lineage>
        <taxon>Eukaryota</taxon>
        <taxon>Metazoa</taxon>
        <taxon>Chordata</taxon>
        <taxon>Craniata</taxon>
        <taxon>Vertebrata</taxon>
        <taxon>Euteleostomi</taxon>
        <taxon>Mammalia</taxon>
        <taxon>Eutheria</taxon>
        <taxon>Euarchontoglires</taxon>
        <taxon>Primates</taxon>
        <taxon>Haplorrhini</taxon>
        <taxon>Platyrrhini</taxon>
        <taxon>Cebidae</taxon>
        <taxon>Callitrichinae</taxon>
        <taxon>Saguinus</taxon>
    </lineage>
</organism>
<reference evidence="1 2" key="1">
    <citation type="submission" date="2023-05" db="EMBL/GenBank/DDBJ databases">
        <title>B98-5 Cell Line De Novo Hybrid Assembly: An Optical Mapping Approach.</title>
        <authorList>
            <person name="Kananen K."/>
            <person name="Auerbach J.A."/>
            <person name="Kautto E."/>
            <person name="Blachly J.S."/>
        </authorList>
    </citation>
    <scope>NUCLEOTIDE SEQUENCE [LARGE SCALE GENOMIC DNA]</scope>
    <source>
        <strain evidence="1">B95-8</strain>
        <tissue evidence="1">Cell line</tissue>
    </source>
</reference>
<keyword evidence="2" id="KW-1185">Reference proteome</keyword>
<accession>A0ABQ9ULD1</accession>
<evidence type="ECO:0000313" key="2">
    <source>
        <dbReference type="Proteomes" id="UP001266305"/>
    </source>
</evidence>
<name>A0ABQ9ULD1_SAGOE</name>
<comment type="caution">
    <text evidence="1">The sequence shown here is derived from an EMBL/GenBank/DDBJ whole genome shotgun (WGS) entry which is preliminary data.</text>
</comment>
<dbReference type="Proteomes" id="UP001266305">
    <property type="component" value="Unassembled WGS sequence"/>
</dbReference>
<protein>
    <submittedName>
        <fullName evidence="1">Uncharacterized protein</fullName>
    </submittedName>
</protein>